<dbReference type="OrthoDB" id="3650014at2759"/>
<accession>A0A9P4HTQ9</accession>
<keyword evidence="2" id="KW-0812">Transmembrane</keyword>
<sequence>MRAIASIASSAGLAMILIALAIVSNIKILGVSGHVITAAATVPTYAYDDTGNLMAAGDWLGKRQDNYYTGTDCDGNGIWTCPTGTCYQGPGGFIGCCDDQVCNGRFICLPATISDDTCDPNLRGCLQCHSEAPNCIFENRAEHWIMYCDTASGTTISLTDTITSLPFMSSADSMRFREQGGVTLGASSFLFPNQWPFLDGLPAASTTPDGIAPVVPTNPAAAPSSITSPAGPTGIVTVFSTSTTYASSATGSAPTATDTSTPGSLSRGAEAGMAIGISIACVAFICGIAYCCLRRHRRNTKQIPAQYPPDSPLTHWNQPIRPVHPQPARPSPESFHLNELQSTRVSPMVSPVNSQGTFDRAGHNSRYSDVSALTSPLDHGRQPVPGSGSGPGSGVSSPATPSYYAFPPNANTRVHLAAPSAQTFGINPAYEPYREFTRNPHTANPSPEPSQNGSNTSINVSGQAITADSNNRTSVPSATSGPYLSAEDALGGGFWRLEAERRESGNGGGGGE</sequence>
<dbReference type="EMBL" id="ML978718">
    <property type="protein sequence ID" value="KAF2087864.1"/>
    <property type="molecule type" value="Genomic_DNA"/>
</dbReference>
<feature type="compositionally biased region" description="Polar residues" evidence="1">
    <location>
        <begin position="439"/>
        <end position="482"/>
    </location>
</feature>
<evidence type="ECO:0000313" key="3">
    <source>
        <dbReference type="EMBL" id="KAF2087864.1"/>
    </source>
</evidence>
<feature type="compositionally biased region" description="Polar residues" evidence="1">
    <location>
        <begin position="365"/>
        <end position="374"/>
    </location>
</feature>
<evidence type="ECO:0000256" key="1">
    <source>
        <dbReference type="SAM" id="MobiDB-lite"/>
    </source>
</evidence>
<evidence type="ECO:0000256" key="2">
    <source>
        <dbReference type="SAM" id="Phobius"/>
    </source>
</evidence>
<feature type="region of interest" description="Disordered" evidence="1">
    <location>
        <begin position="435"/>
        <end position="488"/>
    </location>
</feature>
<organism evidence="3 4">
    <name type="scientific">Saccharata proteae CBS 121410</name>
    <dbReference type="NCBI Taxonomy" id="1314787"/>
    <lineage>
        <taxon>Eukaryota</taxon>
        <taxon>Fungi</taxon>
        <taxon>Dikarya</taxon>
        <taxon>Ascomycota</taxon>
        <taxon>Pezizomycotina</taxon>
        <taxon>Dothideomycetes</taxon>
        <taxon>Dothideomycetes incertae sedis</taxon>
        <taxon>Botryosphaeriales</taxon>
        <taxon>Saccharataceae</taxon>
        <taxon>Saccharata</taxon>
    </lineage>
</organism>
<reference evidence="3" key="1">
    <citation type="journal article" date="2020" name="Stud. Mycol.">
        <title>101 Dothideomycetes genomes: a test case for predicting lifestyles and emergence of pathogens.</title>
        <authorList>
            <person name="Haridas S."/>
            <person name="Albert R."/>
            <person name="Binder M."/>
            <person name="Bloem J."/>
            <person name="Labutti K."/>
            <person name="Salamov A."/>
            <person name="Andreopoulos B."/>
            <person name="Baker S."/>
            <person name="Barry K."/>
            <person name="Bills G."/>
            <person name="Bluhm B."/>
            <person name="Cannon C."/>
            <person name="Castanera R."/>
            <person name="Culley D."/>
            <person name="Daum C."/>
            <person name="Ezra D."/>
            <person name="Gonzalez J."/>
            <person name="Henrissat B."/>
            <person name="Kuo A."/>
            <person name="Liang C."/>
            <person name="Lipzen A."/>
            <person name="Lutzoni F."/>
            <person name="Magnuson J."/>
            <person name="Mondo S."/>
            <person name="Nolan M."/>
            <person name="Ohm R."/>
            <person name="Pangilinan J."/>
            <person name="Park H.-J."/>
            <person name="Ramirez L."/>
            <person name="Alfaro M."/>
            <person name="Sun H."/>
            <person name="Tritt A."/>
            <person name="Yoshinaga Y."/>
            <person name="Zwiers L.-H."/>
            <person name="Turgeon B."/>
            <person name="Goodwin S."/>
            <person name="Spatafora J."/>
            <person name="Crous P."/>
            <person name="Grigoriev I."/>
        </authorList>
    </citation>
    <scope>NUCLEOTIDE SEQUENCE</scope>
    <source>
        <strain evidence="3">CBS 121410</strain>
    </source>
</reference>
<dbReference type="Proteomes" id="UP000799776">
    <property type="component" value="Unassembled WGS sequence"/>
</dbReference>
<keyword evidence="2" id="KW-1133">Transmembrane helix</keyword>
<name>A0A9P4HTQ9_9PEZI</name>
<keyword evidence="4" id="KW-1185">Reference proteome</keyword>
<feature type="compositionally biased region" description="Polar residues" evidence="1">
    <location>
        <begin position="345"/>
        <end position="357"/>
    </location>
</feature>
<proteinExistence type="predicted"/>
<keyword evidence="2" id="KW-0472">Membrane</keyword>
<dbReference type="AlphaFoldDB" id="A0A9P4HTQ9"/>
<evidence type="ECO:0000313" key="4">
    <source>
        <dbReference type="Proteomes" id="UP000799776"/>
    </source>
</evidence>
<gene>
    <name evidence="3" type="ORF">K490DRAFT_65143</name>
</gene>
<feature type="region of interest" description="Disordered" evidence="1">
    <location>
        <begin position="345"/>
        <end position="400"/>
    </location>
</feature>
<comment type="caution">
    <text evidence="3">The sequence shown here is derived from an EMBL/GenBank/DDBJ whole genome shotgun (WGS) entry which is preliminary data.</text>
</comment>
<feature type="transmembrane region" description="Helical" evidence="2">
    <location>
        <begin position="271"/>
        <end position="293"/>
    </location>
</feature>
<protein>
    <submittedName>
        <fullName evidence="3">Uncharacterized protein</fullName>
    </submittedName>
</protein>